<dbReference type="RefSeq" id="WP_062468622.1">
    <property type="nucleotide sequence ID" value="NZ_BBYN01000009.1"/>
</dbReference>
<evidence type="ECO:0000313" key="2">
    <source>
        <dbReference type="Proteomes" id="UP000188993"/>
    </source>
</evidence>
<reference evidence="1 2" key="1">
    <citation type="journal article" date="2014" name="Int. J. Syst. Evol. Microbiol.">
        <title>Jeotgalibaca dankookensis gen. nov., sp. nov., a member of the family Carnobacteriaceae, isolated from seujeot (Korean traditional food).</title>
        <authorList>
            <person name="Lee D.G."/>
            <person name="Trujillo M.E."/>
            <person name="Kang H."/>
            <person name="Ahn T.Y."/>
        </authorList>
    </citation>
    <scope>NUCLEOTIDE SEQUENCE [LARGE SCALE GENOMIC DNA]</scope>
    <source>
        <strain evidence="1 2">EX-07</strain>
    </source>
</reference>
<name>A0A1S6IQ68_9LACT</name>
<dbReference type="STRING" id="708126.BW727_101317"/>
<proteinExistence type="predicted"/>
<gene>
    <name evidence="1" type="ORF">BW727_101317</name>
</gene>
<keyword evidence="2" id="KW-1185">Reference proteome</keyword>
<evidence type="ECO:0000313" key="1">
    <source>
        <dbReference type="EMBL" id="AQS53684.1"/>
    </source>
</evidence>
<sequence>MDEKLFTNSEFIHSTEVRAESCIDAATKALYSMNAQPERVKVFHNGNIYLDIPIIKGRIRCPINVEEGSIKIEIWGKKPKSKFQFEPSSCFIKESVH</sequence>
<protein>
    <submittedName>
        <fullName evidence="1">Uncharacterized protein</fullName>
    </submittedName>
</protein>
<organism evidence="1 2">
    <name type="scientific">Jeotgalibaca dankookensis</name>
    <dbReference type="NCBI Taxonomy" id="708126"/>
    <lineage>
        <taxon>Bacteria</taxon>
        <taxon>Bacillati</taxon>
        <taxon>Bacillota</taxon>
        <taxon>Bacilli</taxon>
        <taxon>Lactobacillales</taxon>
        <taxon>Carnobacteriaceae</taxon>
        <taxon>Jeotgalibaca</taxon>
    </lineage>
</organism>
<dbReference type="EMBL" id="CP019728">
    <property type="protein sequence ID" value="AQS53684.1"/>
    <property type="molecule type" value="Genomic_DNA"/>
</dbReference>
<accession>A0A1S6IQ68</accession>
<dbReference type="KEGG" id="jda:BW727_101317"/>
<dbReference type="AlphaFoldDB" id="A0A1S6IQ68"/>
<dbReference type="Proteomes" id="UP000188993">
    <property type="component" value="Chromosome"/>
</dbReference>